<name>A0A841R0J2_9FIRM</name>
<reference evidence="7 8" key="1">
    <citation type="submission" date="2020-08" db="EMBL/GenBank/DDBJ databases">
        <title>Genomic Encyclopedia of Type Strains, Phase IV (KMG-IV): sequencing the most valuable type-strain genomes for metagenomic binning, comparative biology and taxonomic classification.</title>
        <authorList>
            <person name="Goeker M."/>
        </authorList>
    </citation>
    <scope>NUCLEOTIDE SEQUENCE [LARGE SCALE GENOMIC DNA]</scope>
    <source>
        <strain evidence="7 8">DSM 21255</strain>
    </source>
</reference>
<protein>
    <recommendedName>
        <fullName evidence="2">dUTP diphosphatase</fullName>
        <ecNumber evidence="2">3.6.1.23</ecNumber>
    </recommendedName>
</protein>
<dbReference type="EMBL" id="JACHHI010000001">
    <property type="protein sequence ID" value="MBB6477316.1"/>
    <property type="molecule type" value="Genomic_DNA"/>
</dbReference>
<dbReference type="CDD" id="cd07557">
    <property type="entry name" value="trimeric_dUTPase"/>
    <property type="match status" value="1"/>
</dbReference>
<dbReference type="SUPFAM" id="SSF51283">
    <property type="entry name" value="dUTPase-like"/>
    <property type="match status" value="1"/>
</dbReference>
<dbReference type="Gene3D" id="2.70.40.10">
    <property type="match status" value="1"/>
</dbReference>
<dbReference type="PANTHER" id="PTHR11241:SF0">
    <property type="entry name" value="DEOXYURIDINE 5'-TRIPHOSPHATE NUCLEOTIDOHYDROLASE"/>
    <property type="match status" value="1"/>
</dbReference>
<dbReference type="EC" id="3.6.1.23" evidence="2"/>
<evidence type="ECO:0000256" key="5">
    <source>
        <dbReference type="ARBA" id="ARBA00047686"/>
    </source>
</evidence>
<organism evidence="7 8">
    <name type="scientific">Negativicoccus succinicivorans</name>
    <dbReference type="NCBI Taxonomy" id="620903"/>
    <lineage>
        <taxon>Bacteria</taxon>
        <taxon>Bacillati</taxon>
        <taxon>Bacillota</taxon>
        <taxon>Negativicutes</taxon>
        <taxon>Veillonellales</taxon>
        <taxon>Veillonellaceae</taxon>
        <taxon>Negativicoccus</taxon>
    </lineage>
</organism>
<evidence type="ECO:0000259" key="6">
    <source>
        <dbReference type="Pfam" id="PF00692"/>
    </source>
</evidence>
<dbReference type="Proteomes" id="UP000591941">
    <property type="component" value="Unassembled WGS sequence"/>
</dbReference>
<dbReference type="GO" id="GO:0006226">
    <property type="term" value="P:dUMP biosynthetic process"/>
    <property type="evidence" value="ECO:0007669"/>
    <property type="project" value="InterPro"/>
</dbReference>
<evidence type="ECO:0000256" key="2">
    <source>
        <dbReference type="ARBA" id="ARBA00012379"/>
    </source>
</evidence>
<keyword evidence="3 7" id="KW-0378">Hydrolase</keyword>
<dbReference type="GO" id="GO:0004170">
    <property type="term" value="F:dUTP diphosphatase activity"/>
    <property type="evidence" value="ECO:0007669"/>
    <property type="project" value="UniProtKB-EC"/>
</dbReference>
<evidence type="ECO:0000313" key="8">
    <source>
        <dbReference type="Proteomes" id="UP000591941"/>
    </source>
</evidence>
<comment type="catalytic activity">
    <reaction evidence="5">
        <text>dUTP + H2O = dUMP + diphosphate + H(+)</text>
        <dbReference type="Rhea" id="RHEA:10248"/>
        <dbReference type="ChEBI" id="CHEBI:15377"/>
        <dbReference type="ChEBI" id="CHEBI:15378"/>
        <dbReference type="ChEBI" id="CHEBI:33019"/>
        <dbReference type="ChEBI" id="CHEBI:61555"/>
        <dbReference type="ChEBI" id="CHEBI:246422"/>
        <dbReference type="EC" id="3.6.1.23"/>
    </reaction>
</comment>
<dbReference type="RefSeq" id="WP_159821779.1">
    <property type="nucleotide sequence ID" value="NZ_CABWNB010000001.1"/>
</dbReference>
<evidence type="ECO:0000313" key="7">
    <source>
        <dbReference type="EMBL" id="MBB6477316.1"/>
    </source>
</evidence>
<keyword evidence="8" id="KW-1185">Reference proteome</keyword>
<dbReference type="NCBIfam" id="TIGR00576">
    <property type="entry name" value="dut"/>
    <property type="match status" value="1"/>
</dbReference>
<comment type="caution">
    <text evidence="7">The sequence shown here is derived from an EMBL/GenBank/DDBJ whole genome shotgun (WGS) entry which is preliminary data.</text>
</comment>
<evidence type="ECO:0000256" key="4">
    <source>
        <dbReference type="ARBA" id="ARBA00023080"/>
    </source>
</evidence>
<evidence type="ECO:0000256" key="3">
    <source>
        <dbReference type="ARBA" id="ARBA00022801"/>
    </source>
</evidence>
<dbReference type="InterPro" id="IPR029054">
    <property type="entry name" value="dUTPase-like"/>
</dbReference>
<dbReference type="GO" id="GO:0000287">
    <property type="term" value="F:magnesium ion binding"/>
    <property type="evidence" value="ECO:0007669"/>
    <property type="project" value="InterPro"/>
</dbReference>
<dbReference type="GO" id="GO:0046081">
    <property type="term" value="P:dUTP catabolic process"/>
    <property type="evidence" value="ECO:0007669"/>
    <property type="project" value="InterPro"/>
</dbReference>
<dbReference type="PANTHER" id="PTHR11241">
    <property type="entry name" value="DEOXYURIDINE 5'-TRIPHOSPHATE NUCLEOTIDOHYDROLASE"/>
    <property type="match status" value="1"/>
</dbReference>
<keyword evidence="4" id="KW-0546">Nucleotide metabolism</keyword>
<dbReference type="InterPro" id="IPR008181">
    <property type="entry name" value="dUTPase"/>
</dbReference>
<feature type="domain" description="dUTPase-like" evidence="6">
    <location>
        <begin position="17"/>
        <end position="148"/>
    </location>
</feature>
<dbReference type="AlphaFoldDB" id="A0A841R0J2"/>
<dbReference type="OrthoDB" id="9809956at2"/>
<dbReference type="GeneID" id="93485628"/>
<evidence type="ECO:0000256" key="1">
    <source>
        <dbReference type="ARBA" id="ARBA00006581"/>
    </source>
</evidence>
<comment type="similarity">
    <text evidence="1">Belongs to the dUTPase family.</text>
</comment>
<dbReference type="Pfam" id="PF00692">
    <property type="entry name" value="dUTPase"/>
    <property type="match status" value="1"/>
</dbReference>
<dbReference type="InterPro" id="IPR033704">
    <property type="entry name" value="dUTPase_trimeric"/>
</dbReference>
<proteinExistence type="inferred from homology"/>
<dbReference type="InterPro" id="IPR036157">
    <property type="entry name" value="dUTPase-like_sf"/>
</dbReference>
<sequence length="149" mass="16201">MQPIRGFEVVTEYADREITLPERKTTESAGYDIESAADVELLPGKVTLVPTGLKAFMGMGEYLAIFIRSGISIRNQLLLINGAGIIDSDYYNNEENEGHIMIAIYNAGEESYMVKKGDRVAQGIFSQYLLVADDQATGVRTGGIGSTGQ</sequence>
<accession>A0A841R0J2</accession>
<gene>
    <name evidence="7" type="ORF">HNR45_000338</name>
</gene>